<dbReference type="PROSITE" id="PS51186">
    <property type="entry name" value="GNAT"/>
    <property type="match status" value="1"/>
</dbReference>
<dbReference type="AlphaFoldDB" id="A0A2U2MW85"/>
<sequence>MSAEPSSFLSVIRPMRDADISAVLQVEQAAYDYPWTANIFRDCLRMGYDCAVQLAADRVVGHLILSVGAGEAHVLNLAVSPAWHNRGFGRRLLRRALRQAERLGAESVFLEVRPSNAAAVHLYRVEGFRRVGRRRHYYPAPDGREDALVMRLDLRETSRSGRR</sequence>
<feature type="binding site" evidence="5">
    <location>
        <position position="116"/>
    </location>
    <ligand>
        <name>acetyl-CoA</name>
        <dbReference type="ChEBI" id="CHEBI:57288"/>
    </ligand>
</feature>
<comment type="caution">
    <text evidence="7">The sequence shown here is derived from an EMBL/GenBank/DDBJ whole genome shotgun (WGS) entry which is preliminary data.</text>
</comment>
<evidence type="ECO:0000256" key="3">
    <source>
        <dbReference type="ARBA" id="ARBA00022679"/>
    </source>
</evidence>
<feature type="active site" description="Proton donor" evidence="5">
    <location>
        <position position="123"/>
    </location>
</feature>
<name>A0A2U2MW85_9GAMM</name>
<dbReference type="EC" id="2.3.1.266" evidence="5"/>
<evidence type="ECO:0000313" key="7">
    <source>
        <dbReference type="EMBL" id="PWG61113.1"/>
    </source>
</evidence>
<feature type="domain" description="N-acetyltransferase" evidence="6">
    <location>
        <begin position="10"/>
        <end position="155"/>
    </location>
</feature>
<dbReference type="HAMAP" id="MF_02210">
    <property type="entry name" value="RimI"/>
    <property type="match status" value="1"/>
</dbReference>
<accession>A0A2U2MW85</accession>
<keyword evidence="3 5" id="KW-0808">Transferase</keyword>
<dbReference type="EMBL" id="QFFI01000049">
    <property type="protein sequence ID" value="PWG61113.1"/>
    <property type="molecule type" value="Genomic_DNA"/>
</dbReference>
<comment type="subcellular location">
    <subcellularLocation>
        <location evidence="5">Cytoplasm</location>
    </subcellularLocation>
</comment>
<dbReference type="SUPFAM" id="SSF55729">
    <property type="entry name" value="Acyl-CoA N-acyltransferases (Nat)"/>
    <property type="match status" value="1"/>
</dbReference>
<dbReference type="GO" id="GO:0008999">
    <property type="term" value="F:protein-N-terminal-alanine acetyltransferase activity"/>
    <property type="evidence" value="ECO:0007669"/>
    <property type="project" value="UniProtKB-UniRule"/>
</dbReference>
<comment type="function">
    <text evidence="5">Acetylates the N-terminal alanine of ribosomal protein bS18.</text>
</comment>
<keyword evidence="8" id="KW-1185">Reference proteome</keyword>
<keyword evidence="2 5" id="KW-0963">Cytoplasm</keyword>
<dbReference type="Pfam" id="PF00583">
    <property type="entry name" value="Acetyltransf_1"/>
    <property type="match status" value="1"/>
</dbReference>
<protein>
    <recommendedName>
        <fullName evidence="5">[Ribosomal protein bS18]-alanine N-acetyltransferase</fullName>
        <ecNumber evidence="5">2.3.1.266</ecNumber>
    </recommendedName>
</protein>
<dbReference type="PANTHER" id="PTHR43420">
    <property type="entry name" value="ACETYLTRANSFERASE"/>
    <property type="match status" value="1"/>
</dbReference>
<dbReference type="RefSeq" id="WP_109680236.1">
    <property type="nucleotide sequence ID" value="NZ_CP086615.1"/>
</dbReference>
<evidence type="ECO:0000313" key="8">
    <source>
        <dbReference type="Proteomes" id="UP000245474"/>
    </source>
</evidence>
<dbReference type="InterPro" id="IPR006464">
    <property type="entry name" value="AcTrfase_RimI/Ard1"/>
</dbReference>
<reference evidence="7 8" key="1">
    <citation type="submission" date="2018-05" db="EMBL/GenBank/DDBJ databases">
        <title>Spiribacter halobius sp. nov., a moderately halophilic bacterium isolated from marine solar saltern.</title>
        <authorList>
            <person name="Zheng W.-S."/>
            <person name="Lu D.-C."/>
            <person name="Du Z.-J."/>
        </authorList>
    </citation>
    <scope>NUCLEOTIDE SEQUENCE [LARGE SCALE GENOMIC DNA]</scope>
    <source>
        <strain evidence="7 8">E85</strain>
    </source>
</reference>
<evidence type="ECO:0000259" key="6">
    <source>
        <dbReference type="PROSITE" id="PS51186"/>
    </source>
</evidence>
<dbReference type="InterPro" id="IPR043690">
    <property type="entry name" value="RimI"/>
</dbReference>
<dbReference type="Proteomes" id="UP000245474">
    <property type="component" value="Unassembled WGS sequence"/>
</dbReference>
<evidence type="ECO:0000256" key="1">
    <source>
        <dbReference type="ARBA" id="ARBA00005395"/>
    </source>
</evidence>
<proteinExistence type="inferred from homology"/>
<comment type="catalytic activity">
    <reaction evidence="5">
        <text>N-terminal L-alanyl-[ribosomal protein bS18] + acetyl-CoA = N-terminal N(alpha)-acetyl-L-alanyl-[ribosomal protein bS18] + CoA + H(+)</text>
        <dbReference type="Rhea" id="RHEA:43756"/>
        <dbReference type="Rhea" id="RHEA-COMP:10676"/>
        <dbReference type="Rhea" id="RHEA-COMP:10677"/>
        <dbReference type="ChEBI" id="CHEBI:15378"/>
        <dbReference type="ChEBI" id="CHEBI:57287"/>
        <dbReference type="ChEBI" id="CHEBI:57288"/>
        <dbReference type="ChEBI" id="CHEBI:64718"/>
        <dbReference type="ChEBI" id="CHEBI:83683"/>
        <dbReference type="EC" id="2.3.1.266"/>
    </reaction>
</comment>
<dbReference type="OrthoDB" id="9796919at2"/>
<evidence type="ECO:0000256" key="2">
    <source>
        <dbReference type="ARBA" id="ARBA00022490"/>
    </source>
</evidence>
<evidence type="ECO:0000256" key="5">
    <source>
        <dbReference type="HAMAP-Rule" id="MF_02210"/>
    </source>
</evidence>
<dbReference type="InterPro" id="IPR000182">
    <property type="entry name" value="GNAT_dom"/>
</dbReference>
<dbReference type="NCBIfam" id="TIGR01575">
    <property type="entry name" value="rimI"/>
    <property type="match status" value="1"/>
</dbReference>
<keyword evidence="4 5" id="KW-0012">Acyltransferase</keyword>
<organism evidence="7 8">
    <name type="scientific">Sediminicurvatus halobius</name>
    <dbReference type="NCBI Taxonomy" id="2182432"/>
    <lineage>
        <taxon>Bacteria</taxon>
        <taxon>Pseudomonadati</taxon>
        <taxon>Pseudomonadota</taxon>
        <taxon>Gammaproteobacteria</taxon>
        <taxon>Chromatiales</taxon>
        <taxon>Ectothiorhodospiraceae</taxon>
        <taxon>Sediminicurvatus</taxon>
    </lineage>
</organism>
<dbReference type="Gene3D" id="3.40.630.30">
    <property type="match status" value="1"/>
</dbReference>
<dbReference type="GO" id="GO:0005737">
    <property type="term" value="C:cytoplasm"/>
    <property type="evidence" value="ECO:0007669"/>
    <property type="project" value="UniProtKB-SubCell"/>
</dbReference>
<comment type="caution">
    <text evidence="5">Lacks conserved residue(s) required for the propagation of feature annotation.</text>
</comment>
<dbReference type="PANTHER" id="PTHR43420:SF44">
    <property type="entry name" value="ACETYLTRANSFERASE YPEA"/>
    <property type="match status" value="1"/>
</dbReference>
<feature type="binding site" evidence="5">
    <location>
        <begin position="77"/>
        <end position="79"/>
    </location>
    <ligand>
        <name>acetyl-CoA</name>
        <dbReference type="ChEBI" id="CHEBI:57288"/>
    </ligand>
</feature>
<gene>
    <name evidence="5 7" type="primary">rimI</name>
    <name evidence="7" type="ORF">DEM34_18120</name>
</gene>
<evidence type="ECO:0000256" key="4">
    <source>
        <dbReference type="ARBA" id="ARBA00023315"/>
    </source>
</evidence>
<comment type="similarity">
    <text evidence="1 5">Belongs to the acetyltransferase family. RimI subfamily.</text>
</comment>
<dbReference type="InterPro" id="IPR016181">
    <property type="entry name" value="Acyl_CoA_acyltransferase"/>
</dbReference>
<dbReference type="InterPro" id="IPR050680">
    <property type="entry name" value="YpeA/RimI_acetyltransf"/>
</dbReference>
<feature type="active site" description="Proton acceptor" evidence="5">
    <location>
        <position position="111"/>
    </location>
</feature>